<comment type="subcellular location">
    <subcellularLocation>
        <location evidence="10">Cytoplasm</location>
    </subcellularLocation>
</comment>
<keyword evidence="9 10" id="KW-0342">GTP-binding</keyword>
<evidence type="ECO:0000256" key="4">
    <source>
        <dbReference type="ARBA" id="ARBA00022730"/>
    </source>
</evidence>
<dbReference type="PANTHER" id="PTHR32120:SF11">
    <property type="entry name" value="SMALL RIBOSOMAL SUBUNIT BIOGENESIS GTPASE RSGA 1, MITOCHONDRIAL-RELATED"/>
    <property type="match status" value="1"/>
</dbReference>
<keyword evidence="3 10" id="KW-0479">Metal-binding</keyword>
<comment type="cofactor">
    <cofactor evidence="10">
        <name>Zn(2+)</name>
        <dbReference type="ChEBI" id="CHEBI:29105"/>
    </cofactor>
    <text evidence="10">Binds 1 zinc ion per subunit.</text>
</comment>
<organism evidence="13 14">
    <name type="scientific">Candidatus Allocopromorpha excrementigallinarum</name>
    <dbReference type="NCBI Taxonomy" id="2840742"/>
    <lineage>
        <taxon>Bacteria</taxon>
        <taxon>Bacillati</taxon>
        <taxon>Bacillota</taxon>
        <taxon>Clostridia</taxon>
        <taxon>Eubacteriales</taxon>
        <taxon>Eubacteriaceae</taxon>
        <taxon>Eubacteriaceae incertae sedis</taxon>
        <taxon>Candidatus Allocopromorpha</taxon>
    </lineage>
</organism>
<dbReference type="InterPro" id="IPR027417">
    <property type="entry name" value="P-loop_NTPase"/>
</dbReference>
<evidence type="ECO:0000256" key="10">
    <source>
        <dbReference type="HAMAP-Rule" id="MF_01820"/>
    </source>
</evidence>
<keyword evidence="5 10" id="KW-0547">Nucleotide-binding</keyword>
<comment type="similarity">
    <text evidence="10">Belongs to the TRAFAC class YlqF/YawG GTPase family. RsgA subfamily.</text>
</comment>
<dbReference type="Pfam" id="PF03193">
    <property type="entry name" value="RsgA_GTPase"/>
    <property type="match status" value="1"/>
</dbReference>
<feature type="binding site" evidence="10">
    <location>
        <begin position="177"/>
        <end position="185"/>
    </location>
    <ligand>
        <name>GTP</name>
        <dbReference type="ChEBI" id="CHEBI:37565"/>
    </ligand>
</feature>
<dbReference type="InterPro" id="IPR004881">
    <property type="entry name" value="Ribosome_biogen_GTPase_RsgA"/>
</dbReference>
<dbReference type="EC" id="3.6.1.-" evidence="10"/>
<dbReference type="PROSITE" id="PS51721">
    <property type="entry name" value="G_CP"/>
    <property type="match status" value="1"/>
</dbReference>
<keyword evidence="1 10" id="KW-0963">Cytoplasm</keyword>
<evidence type="ECO:0000313" key="14">
    <source>
        <dbReference type="Proteomes" id="UP000824090"/>
    </source>
</evidence>
<keyword evidence="8 10" id="KW-0694">RNA-binding</keyword>
<dbReference type="Proteomes" id="UP000824090">
    <property type="component" value="Unassembled WGS sequence"/>
</dbReference>
<comment type="caution">
    <text evidence="13">The sequence shown here is derived from an EMBL/GenBank/DDBJ whole genome shotgun (WGS) entry which is preliminary data.</text>
</comment>
<dbReference type="GO" id="GO:0005737">
    <property type="term" value="C:cytoplasm"/>
    <property type="evidence" value="ECO:0007669"/>
    <property type="project" value="UniProtKB-SubCell"/>
</dbReference>
<dbReference type="GO" id="GO:0019843">
    <property type="term" value="F:rRNA binding"/>
    <property type="evidence" value="ECO:0007669"/>
    <property type="project" value="UniProtKB-KW"/>
</dbReference>
<dbReference type="AlphaFoldDB" id="A0A9D1I251"/>
<evidence type="ECO:0000259" key="11">
    <source>
        <dbReference type="PROSITE" id="PS50936"/>
    </source>
</evidence>
<evidence type="ECO:0000256" key="2">
    <source>
        <dbReference type="ARBA" id="ARBA00022517"/>
    </source>
</evidence>
<feature type="binding site" evidence="10">
    <location>
        <position position="265"/>
    </location>
    <ligand>
        <name>Zn(2+)</name>
        <dbReference type="ChEBI" id="CHEBI:29105"/>
    </ligand>
</feature>
<keyword evidence="6 10" id="KW-0378">Hydrolase</keyword>
<dbReference type="Gene3D" id="1.10.40.50">
    <property type="entry name" value="Probable gtpase engc, domain 3"/>
    <property type="match status" value="1"/>
</dbReference>
<keyword evidence="2 10" id="KW-0690">Ribosome biogenesis</keyword>
<accession>A0A9D1I251</accession>
<sequence>MTEKYRDGLIIKGIAGFYYVKSGDEVFRCKARGIFKQKNIKPAVGDKVRIEIIPDNDDSLITDILPRKNSFIRPFVANVDCFVVVAAANEPAPALQVIDRLFIMAEKNGTEALLCVNKTDLAHEKRGKKGTAAKKNIELLSEVYEPVYPLVFLGKDDHESLEKLKRLISGKTSAMAGPSGVGKSTILNRLIPGASAETGAISAKSKRGKHTTRHSELFQLDCENTFLFDTPGFTSFDILEAEEEELQHFYPDIEKFTGGCRYNNCVHVSEPGCGVIKALKEGKINGKRYESYKANIEEIRKSKQY</sequence>
<name>A0A9D1I251_9FIRM</name>
<dbReference type="EMBL" id="DVMP01000070">
    <property type="protein sequence ID" value="HIU25540.1"/>
    <property type="molecule type" value="Genomic_DNA"/>
</dbReference>
<dbReference type="Pfam" id="PF16745">
    <property type="entry name" value="RsgA_N"/>
    <property type="match status" value="1"/>
</dbReference>
<dbReference type="SUPFAM" id="SSF50249">
    <property type="entry name" value="Nucleic acid-binding proteins"/>
    <property type="match status" value="1"/>
</dbReference>
<evidence type="ECO:0000256" key="5">
    <source>
        <dbReference type="ARBA" id="ARBA00022741"/>
    </source>
</evidence>
<dbReference type="CDD" id="cd01854">
    <property type="entry name" value="YjeQ_EngC"/>
    <property type="match status" value="1"/>
</dbReference>
<feature type="domain" description="CP-type G" evidence="12">
    <location>
        <begin position="68"/>
        <end position="236"/>
    </location>
</feature>
<dbReference type="GO" id="GO:0005525">
    <property type="term" value="F:GTP binding"/>
    <property type="evidence" value="ECO:0007669"/>
    <property type="project" value="UniProtKB-UniRule"/>
</dbReference>
<evidence type="ECO:0000256" key="3">
    <source>
        <dbReference type="ARBA" id="ARBA00022723"/>
    </source>
</evidence>
<dbReference type="GO" id="GO:0042274">
    <property type="term" value="P:ribosomal small subunit biogenesis"/>
    <property type="evidence" value="ECO:0007669"/>
    <property type="project" value="UniProtKB-UniRule"/>
</dbReference>
<proteinExistence type="inferred from homology"/>
<feature type="binding site" evidence="10">
    <location>
        <position position="267"/>
    </location>
    <ligand>
        <name>Zn(2+)</name>
        <dbReference type="ChEBI" id="CHEBI:29105"/>
    </ligand>
</feature>
<keyword evidence="7 10" id="KW-0862">Zinc</keyword>
<dbReference type="NCBIfam" id="TIGR00157">
    <property type="entry name" value="ribosome small subunit-dependent GTPase A"/>
    <property type="match status" value="1"/>
</dbReference>
<evidence type="ECO:0000313" key="13">
    <source>
        <dbReference type="EMBL" id="HIU25540.1"/>
    </source>
</evidence>
<feature type="binding site" evidence="10">
    <location>
        <begin position="117"/>
        <end position="120"/>
    </location>
    <ligand>
        <name>GTP</name>
        <dbReference type="ChEBI" id="CHEBI:37565"/>
    </ligand>
</feature>
<keyword evidence="4 10" id="KW-0699">rRNA-binding</keyword>
<dbReference type="HAMAP" id="MF_01820">
    <property type="entry name" value="GTPase_RsgA"/>
    <property type="match status" value="1"/>
</dbReference>
<evidence type="ECO:0000259" key="12">
    <source>
        <dbReference type="PROSITE" id="PS51721"/>
    </source>
</evidence>
<dbReference type="InterPro" id="IPR030378">
    <property type="entry name" value="G_CP_dom"/>
</dbReference>
<dbReference type="GO" id="GO:0046872">
    <property type="term" value="F:metal ion binding"/>
    <property type="evidence" value="ECO:0007669"/>
    <property type="project" value="UniProtKB-KW"/>
</dbReference>
<feature type="domain" description="EngC GTPase" evidence="11">
    <location>
        <begin position="77"/>
        <end position="234"/>
    </location>
</feature>
<dbReference type="Gene3D" id="2.40.50.140">
    <property type="entry name" value="Nucleic acid-binding proteins"/>
    <property type="match status" value="1"/>
</dbReference>
<evidence type="ECO:0000256" key="9">
    <source>
        <dbReference type="ARBA" id="ARBA00023134"/>
    </source>
</evidence>
<feature type="binding site" evidence="10">
    <location>
        <position position="273"/>
    </location>
    <ligand>
        <name>Zn(2+)</name>
        <dbReference type="ChEBI" id="CHEBI:29105"/>
    </ligand>
</feature>
<dbReference type="CDD" id="cd04466">
    <property type="entry name" value="S1_YloQ_GTPase"/>
    <property type="match status" value="1"/>
</dbReference>
<dbReference type="InterPro" id="IPR012340">
    <property type="entry name" value="NA-bd_OB-fold"/>
</dbReference>
<evidence type="ECO:0000256" key="8">
    <source>
        <dbReference type="ARBA" id="ARBA00022884"/>
    </source>
</evidence>
<dbReference type="Gene3D" id="3.40.50.300">
    <property type="entry name" value="P-loop containing nucleotide triphosphate hydrolases"/>
    <property type="match status" value="1"/>
</dbReference>
<dbReference type="InterPro" id="IPR031944">
    <property type="entry name" value="RsgA_N"/>
</dbReference>
<reference evidence="13" key="1">
    <citation type="submission" date="2020-10" db="EMBL/GenBank/DDBJ databases">
        <authorList>
            <person name="Gilroy R."/>
        </authorList>
    </citation>
    <scope>NUCLEOTIDE SEQUENCE</scope>
    <source>
        <strain evidence="13">ChiHcec3-6078</strain>
    </source>
</reference>
<dbReference type="PROSITE" id="PS50936">
    <property type="entry name" value="ENGC_GTPASE"/>
    <property type="match status" value="1"/>
</dbReference>
<feature type="binding site" evidence="10">
    <location>
        <position position="260"/>
    </location>
    <ligand>
        <name>Zn(2+)</name>
        <dbReference type="ChEBI" id="CHEBI:29105"/>
    </ligand>
</feature>
<comment type="function">
    <text evidence="10">One of several proteins that assist in the late maturation steps of the functional core of the 30S ribosomal subunit. Helps release RbfA from mature subunits. May play a role in the assembly of ribosomal proteins into the subunit. Circularly permuted GTPase that catalyzes slow GTP hydrolysis, GTPase activity is stimulated by the 30S ribosomal subunit.</text>
</comment>
<dbReference type="GO" id="GO:0003924">
    <property type="term" value="F:GTPase activity"/>
    <property type="evidence" value="ECO:0007669"/>
    <property type="project" value="UniProtKB-UniRule"/>
</dbReference>
<evidence type="ECO:0000256" key="1">
    <source>
        <dbReference type="ARBA" id="ARBA00022490"/>
    </source>
</evidence>
<gene>
    <name evidence="10 13" type="primary">rsgA</name>
    <name evidence="13" type="ORF">IAC50_03435</name>
</gene>
<dbReference type="PANTHER" id="PTHR32120">
    <property type="entry name" value="SMALL RIBOSOMAL SUBUNIT BIOGENESIS GTPASE RSGA"/>
    <property type="match status" value="1"/>
</dbReference>
<evidence type="ECO:0000256" key="7">
    <source>
        <dbReference type="ARBA" id="ARBA00022833"/>
    </source>
</evidence>
<dbReference type="SUPFAM" id="SSF52540">
    <property type="entry name" value="P-loop containing nucleoside triphosphate hydrolases"/>
    <property type="match status" value="1"/>
</dbReference>
<comment type="subunit">
    <text evidence="10">Monomer. Associates with 30S ribosomal subunit, binds 16S rRNA.</text>
</comment>
<protein>
    <recommendedName>
        <fullName evidence="10">Small ribosomal subunit biogenesis GTPase RsgA</fullName>
        <ecNumber evidence="10">3.6.1.-</ecNumber>
    </recommendedName>
</protein>
<evidence type="ECO:0000256" key="6">
    <source>
        <dbReference type="ARBA" id="ARBA00022801"/>
    </source>
</evidence>
<dbReference type="InterPro" id="IPR010914">
    <property type="entry name" value="RsgA_GTPase_dom"/>
</dbReference>
<reference evidence="13" key="2">
    <citation type="journal article" date="2021" name="PeerJ">
        <title>Extensive microbial diversity within the chicken gut microbiome revealed by metagenomics and culture.</title>
        <authorList>
            <person name="Gilroy R."/>
            <person name="Ravi A."/>
            <person name="Getino M."/>
            <person name="Pursley I."/>
            <person name="Horton D.L."/>
            <person name="Alikhan N.F."/>
            <person name="Baker D."/>
            <person name="Gharbi K."/>
            <person name="Hall N."/>
            <person name="Watson M."/>
            <person name="Adriaenssens E.M."/>
            <person name="Foster-Nyarko E."/>
            <person name="Jarju S."/>
            <person name="Secka A."/>
            <person name="Antonio M."/>
            <person name="Oren A."/>
            <person name="Chaudhuri R.R."/>
            <person name="La Ragione R."/>
            <person name="Hildebrand F."/>
            <person name="Pallen M.J."/>
        </authorList>
    </citation>
    <scope>NUCLEOTIDE SEQUENCE</scope>
    <source>
        <strain evidence="13">ChiHcec3-6078</strain>
    </source>
</reference>